<accession>A0A4V2ZXF2</accession>
<dbReference type="GO" id="GO:0070402">
    <property type="term" value="F:NADPH binding"/>
    <property type="evidence" value="ECO:0007669"/>
    <property type="project" value="TreeGrafter"/>
</dbReference>
<dbReference type="RefSeq" id="WP_133208990.1">
    <property type="nucleotide sequence ID" value="NZ_SMSE01000001.1"/>
</dbReference>
<evidence type="ECO:0000313" key="7">
    <source>
        <dbReference type="EMBL" id="TDG14825.1"/>
    </source>
</evidence>
<dbReference type="Pfam" id="PF00107">
    <property type="entry name" value="ADH_zinc_N"/>
    <property type="match status" value="1"/>
</dbReference>
<dbReference type="Gene3D" id="3.90.180.10">
    <property type="entry name" value="Medium-chain alcohol dehydrogenases, catalytic domain"/>
    <property type="match status" value="1"/>
</dbReference>
<evidence type="ECO:0000256" key="4">
    <source>
        <dbReference type="ARBA" id="ARBA00038919"/>
    </source>
</evidence>
<evidence type="ECO:0000313" key="8">
    <source>
        <dbReference type="Proteomes" id="UP000295554"/>
    </source>
</evidence>
<dbReference type="InterPro" id="IPR013149">
    <property type="entry name" value="ADH-like_C"/>
</dbReference>
<keyword evidence="3" id="KW-0560">Oxidoreductase</keyword>
<dbReference type="SUPFAM" id="SSF51735">
    <property type="entry name" value="NAD(P)-binding Rossmann-fold domains"/>
    <property type="match status" value="1"/>
</dbReference>
<evidence type="ECO:0000259" key="6">
    <source>
        <dbReference type="SMART" id="SM00829"/>
    </source>
</evidence>
<comment type="caution">
    <text evidence="7">The sequence shown here is derived from an EMBL/GenBank/DDBJ whole genome shotgun (WGS) entry which is preliminary data.</text>
</comment>
<dbReference type="GO" id="GO:0005829">
    <property type="term" value="C:cytosol"/>
    <property type="evidence" value="ECO:0007669"/>
    <property type="project" value="TreeGrafter"/>
</dbReference>
<keyword evidence="2" id="KW-0521">NADP</keyword>
<dbReference type="Proteomes" id="UP000295554">
    <property type="component" value="Unassembled WGS sequence"/>
</dbReference>
<evidence type="ECO:0000256" key="5">
    <source>
        <dbReference type="ARBA" id="ARBA00048980"/>
    </source>
</evidence>
<dbReference type="Gene3D" id="3.40.50.720">
    <property type="entry name" value="NAD(P)-binding Rossmann-like Domain"/>
    <property type="match status" value="1"/>
</dbReference>
<dbReference type="AlphaFoldDB" id="A0A4V2ZXF2"/>
<proteinExistence type="inferred from homology"/>
<evidence type="ECO:0000256" key="3">
    <source>
        <dbReference type="ARBA" id="ARBA00023002"/>
    </source>
</evidence>
<evidence type="ECO:0000256" key="1">
    <source>
        <dbReference type="ARBA" id="ARBA00010371"/>
    </source>
</evidence>
<comment type="similarity">
    <text evidence="1">Belongs to the zinc-containing alcohol dehydrogenase family. Quinone oxidoreductase subfamily.</text>
</comment>
<dbReference type="SMART" id="SM00829">
    <property type="entry name" value="PKS_ER"/>
    <property type="match status" value="1"/>
</dbReference>
<dbReference type="Pfam" id="PF08240">
    <property type="entry name" value="ADH_N"/>
    <property type="match status" value="1"/>
</dbReference>
<dbReference type="InterPro" id="IPR013154">
    <property type="entry name" value="ADH-like_N"/>
</dbReference>
<dbReference type="InterPro" id="IPR011032">
    <property type="entry name" value="GroES-like_sf"/>
</dbReference>
<gene>
    <name evidence="7" type="ORF">E2F43_00850</name>
</gene>
<dbReference type="PANTHER" id="PTHR48106:SF13">
    <property type="entry name" value="QUINONE OXIDOREDUCTASE-RELATED"/>
    <property type="match status" value="1"/>
</dbReference>
<name>A0A4V2ZXF2_9GAMM</name>
<evidence type="ECO:0000256" key="2">
    <source>
        <dbReference type="ARBA" id="ARBA00022857"/>
    </source>
</evidence>
<dbReference type="InterPro" id="IPR047618">
    <property type="entry name" value="QOR-like"/>
</dbReference>
<dbReference type="SUPFAM" id="SSF50129">
    <property type="entry name" value="GroES-like"/>
    <property type="match status" value="1"/>
</dbReference>
<comment type="catalytic activity">
    <reaction evidence="5">
        <text>2 a quinone + NADPH + H(+) = 2 a 1,4-benzosemiquinone + NADP(+)</text>
        <dbReference type="Rhea" id="RHEA:14269"/>
        <dbReference type="ChEBI" id="CHEBI:15378"/>
        <dbReference type="ChEBI" id="CHEBI:57783"/>
        <dbReference type="ChEBI" id="CHEBI:58349"/>
        <dbReference type="ChEBI" id="CHEBI:132124"/>
        <dbReference type="ChEBI" id="CHEBI:134225"/>
        <dbReference type="EC" id="1.6.5.5"/>
    </reaction>
</comment>
<keyword evidence="8" id="KW-1185">Reference proteome</keyword>
<dbReference type="CDD" id="cd05286">
    <property type="entry name" value="QOR2"/>
    <property type="match status" value="1"/>
</dbReference>
<dbReference type="NCBIfam" id="NF008024">
    <property type="entry name" value="PRK10754.1"/>
    <property type="match status" value="1"/>
</dbReference>
<dbReference type="GO" id="GO:0003960">
    <property type="term" value="F:quinone reductase (NADPH) activity"/>
    <property type="evidence" value="ECO:0007669"/>
    <property type="project" value="UniProtKB-EC"/>
</dbReference>
<dbReference type="EC" id="1.6.5.5" evidence="4"/>
<organism evidence="7 8">
    <name type="scientific">Seongchinamella unica</name>
    <dbReference type="NCBI Taxonomy" id="2547392"/>
    <lineage>
        <taxon>Bacteria</taxon>
        <taxon>Pseudomonadati</taxon>
        <taxon>Pseudomonadota</taxon>
        <taxon>Gammaproteobacteria</taxon>
        <taxon>Cellvibrionales</taxon>
        <taxon>Halieaceae</taxon>
        <taxon>Seongchinamella</taxon>
    </lineage>
</organism>
<sequence>MRTVKAIRIAETGGPEVMMLQDVVLEPPGPGMVTVRNHAIGLNYIDTYHRSGLYPLPLPTGIGLEGAGEVEAVGEGVSLKVGDRVAYCSAGFGAYAEGLNLPASRLVPIPEGMDYDQAAACLLKGQTAEYLIQRTYPLQSGETCLFHAAAGGVGLLFGQWAQSIGAIAIGTVGSEQKAVLAREHGYAHVINYREEDVLQRLLEITGGEKLPVVYDGVGADTFDLSLSCLRLRGLMVSFGNASGAPAPLDLQRLAVNGSLYITRPTMLSYTATEEELRQSSEDLFSRILSGDIRVEINQRYPLAEVQQAHRDLESRKTTGSTVLIP</sequence>
<reference evidence="7 8" key="1">
    <citation type="submission" date="2019-03" db="EMBL/GenBank/DDBJ databases">
        <title>Seongchinamella monodicae gen. nov., sp. nov., a novel member of the Gammaproteobacteria isolated from a tidal mudflat of beach.</title>
        <authorList>
            <person name="Yang H.G."/>
            <person name="Kang J.W."/>
            <person name="Lee S.D."/>
        </authorList>
    </citation>
    <scope>NUCLEOTIDE SEQUENCE [LARGE SCALE GENOMIC DNA]</scope>
    <source>
        <strain evidence="7 8">GH4-78</strain>
    </source>
</reference>
<dbReference type="GO" id="GO:0035925">
    <property type="term" value="F:mRNA 3'-UTR AU-rich region binding"/>
    <property type="evidence" value="ECO:0007669"/>
    <property type="project" value="TreeGrafter"/>
</dbReference>
<protein>
    <recommendedName>
        <fullName evidence="4">NADPH:quinone reductase</fullName>
        <ecNumber evidence="4">1.6.5.5</ecNumber>
    </recommendedName>
</protein>
<dbReference type="InterPro" id="IPR036291">
    <property type="entry name" value="NAD(P)-bd_dom_sf"/>
</dbReference>
<feature type="domain" description="Enoyl reductase (ER)" evidence="6">
    <location>
        <begin position="13"/>
        <end position="323"/>
    </location>
</feature>
<dbReference type="PANTHER" id="PTHR48106">
    <property type="entry name" value="QUINONE OXIDOREDUCTASE PIG3-RELATED"/>
    <property type="match status" value="1"/>
</dbReference>
<dbReference type="FunFam" id="3.40.50.720:FF:000053">
    <property type="entry name" value="Quinone oxidoreductase 1"/>
    <property type="match status" value="1"/>
</dbReference>
<dbReference type="OrthoDB" id="9785812at2"/>
<dbReference type="EMBL" id="SMSE01000001">
    <property type="protein sequence ID" value="TDG14825.1"/>
    <property type="molecule type" value="Genomic_DNA"/>
</dbReference>
<dbReference type="InterPro" id="IPR020843">
    <property type="entry name" value="ER"/>
</dbReference>